<evidence type="ECO:0000313" key="2">
    <source>
        <dbReference type="EMBL" id="KAF0763874.1"/>
    </source>
</evidence>
<dbReference type="EMBL" id="VUJU01001778">
    <property type="protein sequence ID" value="KAF0763874.1"/>
    <property type="molecule type" value="Genomic_DNA"/>
</dbReference>
<name>A0A6G0Z029_APHCR</name>
<evidence type="ECO:0000256" key="1">
    <source>
        <dbReference type="SAM" id="MobiDB-lite"/>
    </source>
</evidence>
<protein>
    <submittedName>
        <fullName evidence="2">Uncharacterized protein</fullName>
    </submittedName>
</protein>
<accession>A0A6G0Z029</accession>
<feature type="region of interest" description="Disordered" evidence="1">
    <location>
        <begin position="1"/>
        <end position="125"/>
    </location>
</feature>
<evidence type="ECO:0000313" key="3">
    <source>
        <dbReference type="Proteomes" id="UP000478052"/>
    </source>
</evidence>
<feature type="compositionally biased region" description="Basic and acidic residues" evidence="1">
    <location>
        <begin position="25"/>
        <end position="35"/>
    </location>
</feature>
<keyword evidence="3" id="KW-1185">Reference proteome</keyword>
<dbReference type="Proteomes" id="UP000478052">
    <property type="component" value="Unassembled WGS sequence"/>
</dbReference>
<organism evidence="2 3">
    <name type="scientific">Aphis craccivora</name>
    <name type="common">Cowpea aphid</name>
    <dbReference type="NCBI Taxonomy" id="307492"/>
    <lineage>
        <taxon>Eukaryota</taxon>
        <taxon>Metazoa</taxon>
        <taxon>Ecdysozoa</taxon>
        <taxon>Arthropoda</taxon>
        <taxon>Hexapoda</taxon>
        <taxon>Insecta</taxon>
        <taxon>Pterygota</taxon>
        <taxon>Neoptera</taxon>
        <taxon>Paraneoptera</taxon>
        <taxon>Hemiptera</taxon>
        <taxon>Sternorrhyncha</taxon>
        <taxon>Aphidomorpha</taxon>
        <taxon>Aphidoidea</taxon>
        <taxon>Aphididae</taxon>
        <taxon>Aphidini</taxon>
        <taxon>Aphis</taxon>
        <taxon>Aphis</taxon>
    </lineage>
</organism>
<comment type="caution">
    <text evidence="2">The sequence shown here is derived from an EMBL/GenBank/DDBJ whole genome shotgun (WGS) entry which is preliminary data.</text>
</comment>
<feature type="compositionally biased region" description="Low complexity" evidence="1">
    <location>
        <begin position="105"/>
        <end position="117"/>
    </location>
</feature>
<gene>
    <name evidence="2" type="ORF">FWK35_00036606</name>
</gene>
<reference evidence="2 3" key="1">
    <citation type="submission" date="2019-08" db="EMBL/GenBank/DDBJ databases">
        <title>Whole genome of Aphis craccivora.</title>
        <authorList>
            <person name="Voronova N.V."/>
            <person name="Shulinski R.S."/>
            <person name="Bandarenka Y.V."/>
            <person name="Zhorov D.G."/>
            <person name="Warner D."/>
        </authorList>
    </citation>
    <scope>NUCLEOTIDE SEQUENCE [LARGE SCALE GENOMIC DNA]</scope>
    <source>
        <strain evidence="2">180601</strain>
        <tissue evidence="2">Whole Body</tissue>
    </source>
</reference>
<proteinExistence type="predicted"/>
<sequence length="125" mass="13765">MFGDGRSVLREKKITQVTHTRVNRSHSDRRAVRIRTDRRRRSAESGCRRARGGVPAARSRVGGGDGGRERETATGGSETHGAAGTAVRSPWRFPRRPFGRERPGRAGWARARGDAPPIRGRARVS</sequence>
<dbReference type="AlphaFoldDB" id="A0A6G0Z029"/>